<dbReference type="InterPro" id="IPR010980">
    <property type="entry name" value="Cyt_c/b562"/>
</dbReference>
<dbReference type="SUPFAM" id="SSF47175">
    <property type="entry name" value="Cytochromes"/>
    <property type="match status" value="1"/>
</dbReference>
<dbReference type="InterPro" id="IPR002321">
    <property type="entry name" value="Cyt_c_II"/>
</dbReference>
<sequence>MSPVSSRADDQDVIDYRQHIMKTMNEEAAAIAQILQQKIPAADFATHAEILAITAATAKKAFEPKVPGGEAKPVLWANWKDFSKRLDDLTAATADLARKAKEGGMAAAAPRVQSALTCDSCHDIYREKKD</sequence>
<gene>
    <name evidence="1" type="ORF">GCM10007857_77060</name>
</gene>
<dbReference type="Proteomes" id="UP001156905">
    <property type="component" value="Unassembled WGS sequence"/>
</dbReference>
<protein>
    <recommendedName>
        <fullName evidence="3">Cytochrome C</fullName>
    </recommendedName>
</protein>
<keyword evidence="2" id="KW-1185">Reference proteome</keyword>
<evidence type="ECO:0000313" key="1">
    <source>
        <dbReference type="EMBL" id="GLR90990.1"/>
    </source>
</evidence>
<reference evidence="2" key="1">
    <citation type="journal article" date="2019" name="Int. J. Syst. Evol. Microbiol.">
        <title>The Global Catalogue of Microorganisms (GCM) 10K type strain sequencing project: providing services to taxonomists for standard genome sequencing and annotation.</title>
        <authorList>
            <consortium name="The Broad Institute Genomics Platform"/>
            <consortium name="The Broad Institute Genome Sequencing Center for Infectious Disease"/>
            <person name="Wu L."/>
            <person name="Ma J."/>
        </authorList>
    </citation>
    <scope>NUCLEOTIDE SEQUENCE [LARGE SCALE GENOMIC DNA]</scope>
    <source>
        <strain evidence="2">NBRC 102520</strain>
    </source>
</reference>
<comment type="caution">
    <text evidence="1">The sequence shown here is derived from an EMBL/GenBank/DDBJ whole genome shotgun (WGS) entry which is preliminary data.</text>
</comment>
<proteinExistence type="predicted"/>
<accession>A0ABQ6BBC0</accession>
<name>A0ABQ6BBC0_9BRAD</name>
<evidence type="ECO:0000313" key="2">
    <source>
        <dbReference type="Proteomes" id="UP001156905"/>
    </source>
</evidence>
<dbReference type="Pfam" id="PF01322">
    <property type="entry name" value="Cytochrom_C_2"/>
    <property type="match status" value="1"/>
</dbReference>
<organism evidence="1 2">
    <name type="scientific">Bradyrhizobium iriomotense</name>
    <dbReference type="NCBI Taxonomy" id="441950"/>
    <lineage>
        <taxon>Bacteria</taxon>
        <taxon>Pseudomonadati</taxon>
        <taxon>Pseudomonadota</taxon>
        <taxon>Alphaproteobacteria</taxon>
        <taxon>Hyphomicrobiales</taxon>
        <taxon>Nitrobacteraceae</taxon>
        <taxon>Bradyrhizobium</taxon>
    </lineage>
</organism>
<dbReference type="PROSITE" id="PS51009">
    <property type="entry name" value="CYTCII"/>
    <property type="match status" value="1"/>
</dbReference>
<evidence type="ECO:0008006" key="3">
    <source>
        <dbReference type="Google" id="ProtNLM"/>
    </source>
</evidence>
<dbReference type="EMBL" id="BSOW01000040">
    <property type="protein sequence ID" value="GLR90990.1"/>
    <property type="molecule type" value="Genomic_DNA"/>
</dbReference>
<dbReference type="Gene3D" id="1.20.120.10">
    <property type="entry name" value="Cytochrome c/b562"/>
    <property type="match status" value="1"/>
</dbReference>